<feature type="domain" description="Fibronectin type III-like" evidence="5">
    <location>
        <begin position="308"/>
        <end position="384"/>
    </location>
</feature>
<evidence type="ECO:0000259" key="5">
    <source>
        <dbReference type="SMART" id="SM01217"/>
    </source>
</evidence>
<dbReference type="PROSITE" id="PS00775">
    <property type="entry name" value="GLYCOSYL_HYDROL_F3"/>
    <property type="match status" value="1"/>
</dbReference>
<keyword evidence="4" id="KW-0326">Glycosidase</keyword>
<evidence type="ECO:0000256" key="1">
    <source>
        <dbReference type="ARBA" id="ARBA00005336"/>
    </source>
</evidence>
<comment type="caution">
    <text evidence="6">The sequence shown here is derived from an EMBL/GenBank/DDBJ whole genome shotgun (WGS) entry which is preliminary data.</text>
</comment>
<dbReference type="Gene3D" id="2.60.40.10">
    <property type="entry name" value="Immunoglobulins"/>
    <property type="match status" value="1"/>
</dbReference>
<dbReference type="SUPFAM" id="SSF51445">
    <property type="entry name" value="(Trans)glycosidases"/>
    <property type="match status" value="1"/>
</dbReference>
<evidence type="ECO:0000256" key="3">
    <source>
        <dbReference type="ARBA" id="ARBA00023277"/>
    </source>
</evidence>
<dbReference type="Pfam" id="PF00933">
    <property type="entry name" value="Glyco_hydro_3"/>
    <property type="match status" value="1"/>
</dbReference>
<gene>
    <name evidence="6" type="ORF">IAA96_04545</name>
</gene>
<keyword evidence="2 4" id="KW-0378">Hydrolase</keyword>
<dbReference type="AlphaFoldDB" id="A0A9D9EM47"/>
<dbReference type="InterPro" id="IPR050288">
    <property type="entry name" value="Cellulose_deg_GH3"/>
</dbReference>
<sequence length="959" mass="105415">MVLDWEKYKEAAVHAVEEGIVLLENRNGVLPLKPGAPLAVYGRIQLHYYKSGTGSGGMVNVPEVTGIPEGLMESGRVDVDQELLRLYREWEKENPYDRGKGWGQEPFSQKEMPVSRETAAQTASRCPSALVVLGRSAGEDHDNQDIPGAWQLSEGEKALLQTVREFHRNMIVLLNTGGLMDMKWVREIRPDSVLYVWQGGMTGGTGIANVLTGKVSPSGKLPDTIAENIEDYPSSGCFGDPQRNFYQEDIYVGYRYFETFCKEKVLYPFGFGLSYTAFSVRTENFSVSDAGITLRVSVKNTGPVSGKEVVQVYVEKPQGNLGNPARELAAFEKTPLLAPGGKTLLEVFIPLSGIASYDDHPESPFCFSYVLLRGEYRFFAGSDVRSAGLAGAFPVPETRAVQKLRQLLAPETPFRRLRPAVSADGTVCGMTEEAVPLAAEGENARRARSLPQEIPQTDGGPETLADVLQDAQEFPAFRELAGKAGGGSGPHAKLRSFLAGFSDDDLCCIIRGEGMGSPKVTPGTAAAFGGVSKSLRQKGLPCVCCADGPSGMRLDSGAKAFSLPCGTLLASTFNRALVSELFAYTGIEMRLNRVDLLLGPGMNIHRNPLNGRNFEYFSEDPYLSGHIAAAEIRGLDRSGSMGTLKHFCCNNQEHNRNFADACVSERALREIYLKGFEIAVKEGGARSIMTSYNPVNGIWAASRYDLNTALLREEWGFRGIVMTDWWALAGDCRTGGSRTDFAAMIRAQNDLYMVCPDGETNAPPDDPGGEPQDNARKLLGTERLSRGELQRSAYNILAFLPSTEAFRRLCGKAEKIEALNRPDKEDAFDLTDIHYLDVRERLSVSLEQYDTSRGKEIILALQIHTPGLYRMEITGSAEGDSVSQTPLRIFTQGIPVGTIVWNGSGGAWVKHSREVYTESRYVILRFLFPEDGLRLKDIEIEFLQHKAQVENPGEYMRLI</sequence>
<evidence type="ECO:0000313" key="6">
    <source>
        <dbReference type="EMBL" id="MBO8450357.1"/>
    </source>
</evidence>
<evidence type="ECO:0000256" key="2">
    <source>
        <dbReference type="ARBA" id="ARBA00022801"/>
    </source>
</evidence>
<dbReference type="PRINTS" id="PR00133">
    <property type="entry name" value="GLHYDRLASE3"/>
</dbReference>
<dbReference type="GO" id="GO:0004553">
    <property type="term" value="F:hydrolase activity, hydrolyzing O-glycosyl compounds"/>
    <property type="evidence" value="ECO:0007669"/>
    <property type="project" value="InterPro"/>
</dbReference>
<dbReference type="EMBL" id="JADIMS010000075">
    <property type="protein sequence ID" value="MBO8450357.1"/>
    <property type="molecule type" value="Genomic_DNA"/>
</dbReference>
<dbReference type="SMART" id="SM01217">
    <property type="entry name" value="Fn3_like"/>
    <property type="match status" value="1"/>
</dbReference>
<dbReference type="Gene3D" id="3.20.20.300">
    <property type="entry name" value="Glycoside hydrolase, family 3, N-terminal domain"/>
    <property type="match status" value="1"/>
</dbReference>
<keyword evidence="3" id="KW-0119">Carbohydrate metabolism</keyword>
<dbReference type="Pfam" id="PF01915">
    <property type="entry name" value="Glyco_hydro_3_C"/>
    <property type="match status" value="1"/>
</dbReference>
<evidence type="ECO:0000313" key="7">
    <source>
        <dbReference type="Proteomes" id="UP000823616"/>
    </source>
</evidence>
<reference evidence="6" key="2">
    <citation type="journal article" date="2021" name="PeerJ">
        <title>Extensive microbial diversity within the chicken gut microbiome revealed by metagenomics and culture.</title>
        <authorList>
            <person name="Gilroy R."/>
            <person name="Ravi A."/>
            <person name="Getino M."/>
            <person name="Pursley I."/>
            <person name="Horton D.L."/>
            <person name="Alikhan N.F."/>
            <person name="Baker D."/>
            <person name="Gharbi K."/>
            <person name="Hall N."/>
            <person name="Watson M."/>
            <person name="Adriaenssens E.M."/>
            <person name="Foster-Nyarko E."/>
            <person name="Jarju S."/>
            <person name="Secka A."/>
            <person name="Antonio M."/>
            <person name="Oren A."/>
            <person name="Chaudhuri R.R."/>
            <person name="La Ragione R."/>
            <person name="Hildebrand F."/>
            <person name="Pallen M.J."/>
        </authorList>
    </citation>
    <scope>NUCLEOTIDE SEQUENCE</scope>
    <source>
        <strain evidence="6">B3-4054</strain>
    </source>
</reference>
<dbReference type="InterPro" id="IPR001764">
    <property type="entry name" value="Glyco_hydro_3_N"/>
</dbReference>
<dbReference type="SUPFAM" id="SSF52279">
    <property type="entry name" value="Beta-D-glucan exohydrolase, C-terminal domain"/>
    <property type="match status" value="1"/>
</dbReference>
<dbReference type="InterPro" id="IPR019800">
    <property type="entry name" value="Glyco_hydro_3_AS"/>
</dbReference>
<dbReference type="PANTHER" id="PTHR42715:SF10">
    <property type="entry name" value="BETA-GLUCOSIDASE"/>
    <property type="match status" value="1"/>
</dbReference>
<dbReference type="GO" id="GO:0005975">
    <property type="term" value="P:carbohydrate metabolic process"/>
    <property type="evidence" value="ECO:0007669"/>
    <property type="project" value="InterPro"/>
</dbReference>
<name>A0A9D9EM47_9SPIR</name>
<dbReference type="Gene3D" id="3.40.50.1700">
    <property type="entry name" value="Glycoside hydrolase family 3 C-terminal domain"/>
    <property type="match status" value="1"/>
</dbReference>
<dbReference type="InterPro" id="IPR036962">
    <property type="entry name" value="Glyco_hydro_3_N_sf"/>
</dbReference>
<protein>
    <submittedName>
        <fullName evidence="6">Glycoside hydrolase family 3 protein</fullName>
    </submittedName>
</protein>
<dbReference type="PANTHER" id="PTHR42715">
    <property type="entry name" value="BETA-GLUCOSIDASE"/>
    <property type="match status" value="1"/>
</dbReference>
<accession>A0A9D9EM47</accession>
<comment type="similarity">
    <text evidence="1 4">Belongs to the glycosyl hydrolase 3 family.</text>
</comment>
<dbReference type="InterPro" id="IPR013783">
    <property type="entry name" value="Ig-like_fold"/>
</dbReference>
<organism evidence="6 7">
    <name type="scientific">Candidatus Avitreponema avistercoris</name>
    <dbReference type="NCBI Taxonomy" id="2840705"/>
    <lineage>
        <taxon>Bacteria</taxon>
        <taxon>Pseudomonadati</taxon>
        <taxon>Spirochaetota</taxon>
        <taxon>Spirochaetia</taxon>
        <taxon>Spirochaetales</taxon>
        <taxon>Candidatus Avitreponema</taxon>
    </lineage>
</organism>
<dbReference type="Pfam" id="PF14310">
    <property type="entry name" value="Fn3-like"/>
    <property type="match status" value="1"/>
</dbReference>
<evidence type="ECO:0000256" key="4">
    <source>
        <dbReference type="RuleBase" id="RU361161"/>
    </source>
</evidence>
<reference evidence="6" key="1">
    <citation type="submission" date="2020-10" db="EMBL/GenBank/DDBJ databases">
        <authorList>
            <person name="Gilroy R."/>
        </authorList>
    </citation>
    <scope>NUCLEOTIDE SEQUENCE</scope>
    <source>
        <strain evidence="6">B3-4054</strain>
    </source>
</reference>
<proteinExistence type="inferred from homology"/>
<dbReference type="Proteomes" id="UP000823616">
    <property type="component" value="Unassembled WGS sequence"/>
</dbReference>
<dbReference type="InterPro" id="IPR026891">
    <property type="entry name" value="Fn3-like"/>
</dbReference>
<dbReference type="InterPro" id="IPR017853">
    <property type="entry name" value="GH"/>
</dbReference>
<dbReference type="InterPro" id="IPR002772">
    <property type="entry name" value="Glyco_hydro_3_C"/>
</dbReference>
<dbReference type="InterPro" id="IPR036881">
    <property type="entry name" value="Glyco_hydro_3_C_sf"/>
</dbReference>